<evidence type="ECO:0000313" key="1">
    <source>
        <dbReference type="EMBL" id="GAH93724.1"/>
    </source>
</evidence>
<gene>
    <name evidence="1" type="ORF">S06H3_03715</name>
</gene>
<sequence>MVRKPEKPKAGIYKATSKASGKSDVGLTCIGEVCFTDKGFKIVLAEDADPKCAKKTAELILSGNSNVVFEIPGKGIVKTADEIEEMISGDGEGT</sequence>
<name>X1KU83_9ZZZZ</name>
<dbReference type="EMBL" id="BARV01001238">
    <property type="protein sequence ID" value="GAH93724.1"/>
    <property type="molecule type" value="Genomic_DNA"/>
</dbReference>
<protein>
    <submittedName>
        <fullName evidence="1">Uncharacterized protein</fullName>
    </submittedName>
</protein>
<dbReference type="AlphaFoldDB" id="X1KU83"/>
<organism evidence="1">
    <name type="scientific">marine sediment metagenome</name>
    <dbReference type="NCBI Taxonomy" id="412755"/>
    <lineage>
        <taxon>unclassified sequences</taxon>
        <taxon>metagenomes</taxon>
        <taxon>ecological metagenomes</taxon>
    </lineage>
</organism>
<accession>X1KU83</accession>
<proteinExistence type="predicted"/>
<reference evidence="1" key="1">
    <citation type="journal article" date="2014" name="Front. Microbiol.">
        <title>High frequency of phylogenetically diverse reductive dehalogenase-homologous genes in deep subseafloor sedimentary metagenomes.</title>
        <authorList>
            <person name="Kawai M."/>
            <person name="Futagami T."/>
            <person name="Toyoda A."/>
            <person name="Takaki Y."/>
            <person name="Nishi S."/>
            <person name="Hori S."/>
            <person name="Arai W."/>
            <person name="Tsubouchi T."/>
            <person name="Morono Y."/>
            <person name="Uchiyama I."/>
            <person name="Ito T."/>
            <person name="Fujiyama A."/>
            <person name="Inagaki F."/>
            <person name="Takami H."/>
        </authorList>
    </citation>
    <scope>NUCLEOTIDE SEQUENCE</scope>
    <source>
        <strain evidence="1">Expedition CK06-06</strain>
    </source>
</reference>
<comment type="caution">
    <text evidence="1">The sequence shown here is derived from an EMBL/GenBank/DDBJ whole genome shotgun (WGS) entry which is preliminary data.</text>
</comment>